<evidence type="ECO:0000256" key="3">
    <source>
        <dbReference type="ARBA" id="ARBA00022475"/>
    </source>
</evidence>
<dbReference type="GO" id="GO:0051205">
    <property type="term" value="P:protein insertion into membrane"/>
    <property type="evidence" value="ECO:0007669"/>
    <property type="project" value="TreeGrafter"/>
</dbReference>
<evidence type="ECO:0000256" key="7">
    <source>
        <dbReference type="ARBA" id="ARBA00023136"/>
    </source>
</evidence>
<accession>A0AAE3JZ48</accession>
<evidence type="ECO:0000256" key="6">
    <source>
        <dbReference type="ARBA" id="ARBA00022989"/>
    </source>
</evidence>
<dbReference type="PANTHER" id="PTHR12428:SF65">
    <property type="entry name" value="CYTOCHROME C OXIDASE ASSEMBLY PROTEIN COX18, MITOCHONDRIAL"/>
    <property type="match status" value="1"/>
</dbReference>
<comment type="similarity">
    <text evidence="9">Belongs to the OXA1/ALB3/YidC family.</text>
</comment>
<feature type="transmembrane region" description="Helical" evidence="11">
    <location>
        <begin position="285"/>
        <end position="304"/>
    </location>
</feature>
<comment type="caution">
    <text evidence="13">The sequence shown here is derived from an EMBL/GenBank/DDBJ whole genome shotgun (WGS) entry which is preliminary data.</text>
</comment>
<feature type="transmembrane region" description="Helical" evidence="11">
    <location>
        <begin position="25"/>
        <end position="45"/>
    </location>
</feature>
<feature type="region of interest" description="Disordered" evidence="10">
    <location>
        <begin position="336"/>
        <end position="400"/>
    </location>
</feature>
<protein>
    <submittedName>
        <fullName evidence="13">YidC/Oxa1 family membrane protein insertase</fullName>
    </submittedName>
</protein>
<feature type="compositionally biased region" description="Basic and acidic residues" evidence="10">
    <location>
        <begin position="388"/>
        <end position="400"/>
    </location>
</feature>
<dbReference type="Proteomes" id="UP001139365">
    <property type="component" value="Unassembled WGS sequence"/>
</dbReference>
<evidence type="ECO:0000313" key="14">
    <source>
        <dbReference type="Proteomes" id="UP001139365"/>
    </source>
</evidence>
<dbReference type="NCBIfam" id="TIGR03592">
    <property type="entry name" value="yidC_oxa1_cterm"/>
    <property type="match status" value="1"/>
</dbReference>
<evidence type="ECO:0000256" key="1">
    <source>
        <dbReference type="ARBA" id="ARBA00004651"/>
    </source>
</evidence>
<keyword evidence="7 11" id="KW-0472">Membrane</keyword>
<organism evidence="13 14">
    <name type="scientific">Candidatus Colimorpha enterica</name>
    <dbReference type="NCBI Taxonomy" id="3083063"/>
    <lineage>
        <taxon>Bacteria</taxon>
        <taxon>Pseudomonadati</taxon>
        <taxon>Bacteroidota</taxon>
        <taxon>Bacteroidia</taxon>
        <taxon>Bacteroidales</taxon>
        <taxon>Candidatus Colimorpha</taxon>
    </lineage>
</organism>
<dbReference type="EMBL" id="JALEMU010000022">
    <property type="protein sequence ID" value="MCI5754891.1"/>
    <property type="molecule type" value="Genomic_DNA"/>
</dbReference>
<dbReference type="InterPro" id="IPR028055">
    <property type="entry name" value="YidC/Oxa/ALB_C"/>
</dbReference>
<evidence type="ECO:0000259" key="12">
    <source>
        <dbReference type="Pfam" id="PF02096"/>
    </source>
</evidence>
<evidence type="ECO:0000256" key="8">
    <source>
        <dbReference type="ARBA" id="ARBA00023186"/>
    </source>
</evidence>
<dbReference type="GO" id="GO:0015031">
    <property type="term" value="P:protein transport"/>
    <property type="evidence" value="ECO:0007669"/>
    <property type="project" value="UniProtKB-KW"/>
</dbReference>
<dbReference type="InterPro" id="IPR047196">
    <property type="entry name" value="YidC_ALB_C"/>
</dbReference>
<evidence type="ECO:0000256" key="10">
    <source>
        <dbReference type="SAM" id="MobiDB-lite"/>
    </source>
</evidence>
<sequence>MIEIPFITEAFGYILNLCYKLVPNYAIALLFFALIIKILLFPLGIKQQKNMVKQASLRPKEQAIRNRYAGRTDKVTQQKMQQEIMNLYQEEKFNPMGGCLPMIIQLVIVFSIYAAAVNPLRYVCHIPADNINNISVKIVELYHNGELDIEDAVSESTANNIKKMAEKIGEDGNTTNVKSPFVNKHSIEIVNILKKNGVEKFRGDGMLGESFRDKDLPDFTIFGGSFDLSRTPSIQHFDWLMMIPLLTFLFTFASMKLTKKFTYQPAETAGDAAISMKLMDYTMPLISTVFTFSVPAVVAVYWIYQNIFSTLQQFFLKLMFPYPTFTEEEYKAAEREMNKGIKQPKSIKKSGGRSAHRIDLDDGAPADSGENTAPAKGRASGLVPPAALKDESDRKPDDSE</sequence>
<keyword evidence="3" id="KW-1003">Cell membrane</keyword>
<evidence type="ECO:0000313" key="13">
    <source>
        <dbReference type="EMBL" id="MCI5754891.1"/>
    </source>
</evidence>
<dbReference type="InterPro" id="IPR001708">
    <property type="entry name" value="YidC/ALB3/OXA1/COX18"/>
</dbReference>
<evidence type="ECO:0000256" key="5">
    <source>
        <dbReference type="ARBA" id="ARBA00022927"/>
    </source>
</evidence>
<keyword evidence="5" id="KW-0653">Protein transport</keyword>
<gene>
    <name evidence="13" type="ORF">MR241_01170</name>
</gene>
<feature type="transmembrane region" description="Helical" evidence="11">
    <location>
        <begin position="93"/>
        <end position="116"/>
    </location>
</feature>
<evidence type="ECO:0000256" key="11">
    <source>
        <dbReference type="SAM" id="Phobius"/>
    </source>
</evidence>
<evidence type="ECO:0000256" key="9">
    <source>
        <dbReference type="RuleBase" id="RU003945"/>
    </source>
</evidence>
<comment type="subcellular location">
    <subcellularLocation>
        <location evidence="1">Cell membrane</location>
        <topology evidence="1">Multi-pass membrane protein</topology>
    </subcellularLocation>
    <subcellularLocation>
        <location evidence="9">Membrane</location>
        <topology evidence="9">Multi-pass membrane protein</topology>
    </subcellularLocation>
</comment>
<feature type="transmembrane region" description="Helical" evidence="11">
    <location>
        <begin position="237"/>
        <end position="255"/>
    </location>
</feature>
<evidence type="ECO:0000256" key="2">
    <source>
        <dbReference type="ARBA" id="ARBA00022448"/>
    </source>
</evidence>
<dbReference type="PANTHER" id="PTHR12428">
    <property type="entry name" value="OXA1"/>
    <property type="match status" value="1"/>
</dbReference>
<keyword evidence="6 11" id="KW-1133">Transmembrane helix</keyword>
<proteinExistence type="inferred from homology"/>
<name>A0AAE3JZ48_9BACT</name>
<dbReference type="AlphaFoldDB" id="A0AAE3JZ48"/>
<dbReference type="GO" id="GO:0032977">
    <property type="term" value="F:membrane insertase activity"/>
    <property type="evidence" value="ECO:0007669"/>
    <property type="project" value="InterPro"/>
</dbReference>
<dbReference type="CDD" id="cd20070">
    <property type="entry name" value="5TM_YidC_Alb3"/>
    <property type="match status" value="1"/>
</dbReference>
<dbReference type="GO" id="GO:0005886">
    <property type="term" value="C:plasma membrane"/>
    <property type="evidence" value="ECO:0007669"/>
    <property type="project" value="UniProtKB-SubCell"/>
</dbReference>
<keyword evidence="4 9" id="KW-0812">Transmembrane</keyword>
<keyword evidence="2" id="KW-0813">Transport</keyword>
<feature type="domain" description="Membrane insertase YidC/Oxa/ALB C-terminal" evidence="12">
    <location>
        <begin position="25"/>
        <end position="317"/>
    </location>
</feature>
<dbReference type="Pfam" id="PF02096">
    <property type="entry name" value="60KD_IMP"/>
    <property type="match status" value="1"/>
</dbReference>
<feature type="compositionally biased region" description="Basic residues" evidence="10">
    <location>
        <begin position="345"/>
        <end position="355"/>
    </location>
</feature>
<keyword evidence="8" id="KW-0143">Chaperone</keyword>
<reference evidence="13 14" key="1">
    <citation type="submission" date="2022-03" db="EMBL/GenBank/DDBJ databases">
        <title>Metagenome-assembled genomes from swine fecal metagenomes.</title>
        <authorList>
            <person name="Holman D.B."/>
            <person name="Kommadath A."/>
        </authorList>
    </citation>
    <scope>NUCLEOTIDE SEQUENCE [LARGE SCALE GENOMIC DNA]</scope>
    <source>
        <strain evidence="13">SUG147</strain>
    </source>
</reference>
<evidence type="ECO:0000256" key="4">
    <source>
        <dbReference type="ARBA" id="ARBA00022692"/>
    </source>
</evidence>